<evidence type="ECO:0000313" key="1">
    <source>
        <dbReference type="EMBL" id="SFM09128.1"/>
    </source>
</evidence>
<dbReference type="Pfam" id="PF06199">
    <property type="entry name" value="Phage_tail_2"/>
    <property type="match status" value="1"/>
</dbReference>
<dbReference type="OrthoDB" id="1624284at2"/>
<sequence length="236" mass="25258">MVEFKFNLQNHAAELPTNPSTSKATVGKDYLAYINTGTVDIPDWTLIGGQRGASLGLTADEIDVSNKGSGGWSAKLAGNKSWSIDLDGLLLLNNDGIEALRRVFNQSIQANIKFRYPDNNYQIGWASVTDFSGEAPHDGEASLKATLNGVGPISNISVLVSKTAPTDETFYFEKLATATAVKLGTTSVTAENYIATEEGEITFDSDYLATLAVGEHLFYVDLSIGGQSLVAIRIKA</sequence>
<evidence type="ECO:0000313" key="2">
    <source>
        <dbReference type="Proteomes" id="UP000199520"/>
    </source>
</evidence>
<organism evidence="1 2">
    <name type="scientific">Pelosinus propionicus DSM 13327</name>
    <dbReference type="NCBI Taxonomy" id="1123291"/>
    <lineage>
        <taxon>Bacteria</taxon>
        <taxon>Bacillati</taxon>
        <taxon>Bacillota</taxon>
        <taxon>Negativicutes</taxon>
        <taxon>Selenomonadales</taxon>
        <taxon>Sporomusaceae</taxon>
        <taxon>Pelosinus</taxon>
    </lineage>
</organism>
<dbReference type="NCBIfam" id="NF047353">
    <property type="entry name" value="tube_lmo2291"/>
    <property type="match status" value="1"/>
</dbReference>
<dbReference type="EMBL" id="FOTS01000040">
    <property type="protein sequence ID" value="SFM09128.1"/>
    <property type="molecule type" value="Genomic_DNA"/>
</dbReference>
<name>A0A1I4N0Y3_9FIRM</name>
<dbReference type="InterPro" id="IPR011855">
    <property type="entry name" value="Phgtail_TP901_1"/>
</dbReference>
<keyword evidence="2" id="KW-1185">Reference proteome</keyword>
<gene>
    <name evidence="1" type="ORF">SAMN04490355_104019</name>
</gene>
<accession>A0A1I4N0Y3</accession>
<dbReference type="Proteomes" id="UP000199520">
    <property type="component" value="Unassembled WGS sequence"/>
</dbReference>
<protein>
    <submittedName>
        <fullName evidence="1">Phage major tail protein, TP901-1 family</fullName>
    </submittedName>
</protein>
<dbReference type="STRING" id="1123291.SAMN04490355_104019"/>
<dbReference type="AlphaFoldDB" id="A0A1I4N0Y3"/>
<reference evidence="2" key="1">
    <citation type="submission" date="2016-10" db="EMBL/GenBank/DDBJ databases">
        <authorList>
            <person name="Varghese N."/>
            <person name="Submissions S."/>
        </authorList>
    </citation>
    <scope>NUCLEOTIDE SEQUENCE [LARGE SCALE GENOMIC DNA]</scope>
    <source>
        <strain evidence="2">DSM 13327</strain>
    </source>
</reference>
<dbReference type="RefSeq" id="WP_090940784.1">
    <property type="nucleotide sequence ID" value="NZ_FOTS01000040.1"/>
</dbReference>
<proteinExistence type="predicted"/>